<dbReference type="Proteomes" id="UP000252182">
    <property type="component" value="Chromosome"/>
</dbReference>
<reference evidence="6" key="1">
    <citation type="submission" date="2018-07" db="EMBL/GenBank/DDBJ databases">
        <authorList>
            <person name="Kim H."/>
        </authorList>
    </citation>
    <scope>NUCLEOTIDE SEQUENCE [LARGE SCALE GENOMIC DNA]</scope>
    <source>
        <strain evidence="6">F02</strain>
    </source>
</reference>
<dbReference type="RefSeq" id="WP_225972469.1">
    <property type="nucleotide sequence ID" value="NZ_CP031124.1"/>
</dbReference>
<keyword evidence="6" id="KW-1185">Reference proteome</keyword>
<organism evidence="5 6">
    <name type="scientific">Ephemeroptericola cinctiostellae</name>
    <dbReference type="NCBI Taxonomy" id="2268024"/>
    <lineage>
        <taxon>Bacteria</taxon>
        <taxon>Pseudomonadati</taxon>
        <taxon>Pseudomonadota</taxon>
        <taxon>Betaproteobacteria</taxon>
        <taxon>Burkholderiales</taxon>
        <taxon>Burkholderiaceae</taxon>
        <taxon>Ephemeroptericola</taxon>
    </lineage>
</organism>
<dbReference type="PANTHER" id="PTHR43280:SF19">
    <property type="entry name" value="4-HYDROXYPHENYLACETATE CATABOLISM PROTEIN"/>
    <property type="match status" value="1"/>
</dbReference>
<keyword evidence="2" id="KW-0238">DNA-binding</keyword>
<dbReference type="InterPro" id="IPR018060">
    <property type="entry name" value="HTH_AraC"/>
</dbReference>
<dbReference type="Gene3D" id="2.60.120.10">
    <property type="entry name" value="Jelly Rolls"/>
    <property type="match status" value="1"/>
</dbReference>
<name>A0A345DCB8_9BURK</name>
<evidence type="ECO:0000313" key="5">
    <source>
        <dbReference type="EMBL" id="AXF86006.1"/>
    </source>
</evidence>
<evidence type="ECO:0000256" key="3">
    <source>
        <dbReference type="ARBA" id="ARBA00023163"/>
    </source>
</evidence>
<dbReference type="InterPro" id="IPR003313">
    <property type="entry name" value="AraC-bd"/>
</dbReference>
<dbReference type="InterPro" id="IPR011983">
    <property type="entry name" value="HpaA_TReg"/>
</dbReference>
<keyword evidence="1" id="KW-0805">Transcription regulation</keyword>
<proteinExistence type="predicted"/>
<dbReference type="NCBIfam" id="TIGR02297">
    <property type="entry name" value="HpaA"/>
    <property type="match status" value="1"/>
</dbReference>
<dbReference type="SUPFAM" id="SSF51182">
    <property type="entry name" value="RmlC-like cupins"/>
    <property type="match status" value="1"/>
</dbReference>
<keyword evidence="3" id="KW-0804">Transcription</keyword>
<dbReference type="KEGG" id="hyf:DTO96_101746"/>
<dbReference type="Gene3D" id="1.10.10.60">
    <property type="entry name" value="Homeodomain-like"/>
    <property type="match status" value="1"/>
</dbReference>
<dbReference type="EMBL" id="CP031124">
    <property type="protein sequence ID" value="AXF86006.1"/>
    <property type="molecule type" value="Genomic_DNA"/>
</dbReference>
<dbReference type="Pfam" id="PF12833">
    <property type="entry name" value="HTH_18"/>
    <property type="match status" value="1"/>
</dbReference>
<feature type="domain" description="HTH araC/xylS-type" evidence="4">
    <location>
        <begin position="194"/>
        <end position="292"/>
    </location>
</feature>
<evidence type="ECO:0000259" key="4">
    <source>
        <dbReference type="PROSITE" id="PS01124"/>
    </source>
</evidence>
<dbReference type="SUPFAM" id="SSF46689">
    <property type="entry name" value="Homeodomain-like"/>
    <property type="match status" value="1"/>
</dbReference>
<protein>
    <submittedName>
        <fullName evidence="5">HTH-type transcriptional activator RhaR</fullName>
    </submittedName>
</protein>
<dbReference type="GO" id="GO:0003700">
    <property type="term" value="F:DNA-binding transcription factor activity"/>
    <property type="evidence" value="ECO:0007669"/>
    <property type="project" value="InterPro"/>
</dbReference>
<dbReference type="SMART" id="SM00342">
    <property type="entry name" value="HTH_ARAC"/>
    <property type="match status" value="1"/>
</dbReference>
<dbReference type="Pfam" id="PF02311">
    <property type="entry name" value="AraC_binding"/>
    <property type="match status" value="1"/>
</dbReference>
<dbReference type="InterPro" id="IPR011051">
    <property type="entry name" value="RmlC_Cupin_sf"/>
</dbReference>
<evidence type="ECO:0000313" key="6">
    <source>
        <dbReference type="Proteomes" id="UP000252182"/>
    </source>
</evidence>
<dbReference type="PANTHER" id="PTHR43280">
    <property type="entry name" value="ARAC-FAMILY TRANSCRIPTIONAL REGULATOR"/>
    <property type="match status" value="1"/>
</dbReference>
<dbReference type="GO" id="GO:0043565">
    <property type="term" value="F:sequence-specific DNA binding"/>
    <property type="evidence" value="ECO:0007669"/>
    <property type="project" value="InterPro"/>
</dbReference>
<sequence>MNPIPNINLGEVYDTRYESSEVHYECFSKLAHFFGRNMPVHWHDRFFQIHFLSRGQMHLQLDEKVYRAHAPLFVMTPPSVPHAFVTGDDAEGHVLTVTQNWIWPLLTQLYPGQKQEVVARAACIELCPLSDEALALERLWLLMAYEASEVNALKMGVSEAMRALTQLLWIDMHRLMGQGAEEIALPRVDVRLFRQFNQLVERDFMTHESLKHYAEHMSITEARLNDVCQRISGMSPKALIHDRLLRECKQMLLYSPLSIQELAYHLGFKDPSYFSRFFSKSARVSPSVFRENKRSLG</sequence>
<dbReference type="AlphaFoldDB" id="A0A345DCB8"/>
<evidence type="ECO:0000256" key="1">
    <source>
        <dbReference type="ARBA" id="ARBA00023015"/>
    </source>
</evidence>
<dbReference type="PROSITE" id="PS01124">
    <property type="entry name" value="HTH_ARAC_FAMILY_2"/>
    <property type="match status" value="1"/>
</dbReference>
<accession>A0A345DCB8</accession>
<evidence type="ECO:0000256" key="2">
    <source>
        <dbReference type="ARBA" id="ARBA00023125"/>
    </source>
</evidence>
<dbReference type="InterPro" id="IPR009057">
    <property type="entry name" value="Homeodomain-like_sf"/>
</dbReference>
<gene>
    <name evidence="5" type="primary">rhaR</name>
    <name evidence="5" type="ORF">DTO96_101746</name>
</gene>
<dbReference type="InterPro" id="IPR014710">
    <property type="entry name" value="RmlC-like_jellyroll"/>
</dbReference>